<feature type="transmembrane region" description="Helical" evidence="5">
    <location>
        <begin position="84"/>
        <end position="104"/>
    </location>
</feature>
<evidence type="ECO:0000256" key="3">
    <source>
        <dbReference type="ARBA" id="ARBA00022989"/>
    </source>
</evidence>
<feature type="transmembrane region" description="Helical" evidence="5">
    <location>
        <begin position="205"/>
        <end position="224"/>
    </location>
</feature>
<dbReference type="KEGG" id="ffu:CLAFUR5_08986"/>
<dbReference type="PANTHER" id="PTHR31465:SF1">
    <property type="entry name" value="PROTEIN RTA1-RELATED"/>
    <property type="match status" value="1"/>
</dbReference>
<keyword evidence="7" id="KW-1185">Reference proteome</keyword>
<evidence type="ECO:0000313" key="6">
    <source>
        <dbReference type="EMBL" id="UJO21586.1"/>
    </source>
</evidence>
<dbReference type="GO" id="GO:0016020">
    <property type="term" value="C:membrane"/>
    <property type="evidence" value="ECO:0007669"/>
    <property type="project" value="UniProtKB-SubCell"/>
</dbReference>
<reference evidence="6" key="1">
    <citation type="submission" date="2021-12" db="EMBL/GenBank/DDBJ databases">
        <authorList>
            <person name="Zaccaron A."/>
            <person name="Stergiopoulos I."/>
        </authorList>
    </citation>
    <scope>NUCLEOTIDE SEQUENCE</scope>
    <source>
        <strain evidence="6">Race5_Kim</strain>
    </source>
</reference>
<reference evidence="6" key="2">
    <citation type="journal article" date="2022" name="Microb. Genom.">
        <title>A chromosome-scale genome assembly of the tomato pathogen Cladosporium fulvum reveals a compartmentalized genome architecture and the presence of a dispensable chromosome.</title>
        <authorList>
            <person name="Zaccaron A.Z."/>
            <person name="Chen L.H."/>
            <person name="Samaras A."/>
            <person name="Stergiopoulos I."/>
        </authorList>
    </citation>
    <scope>NUCLEOTIDE SEQUENCE</scope>
    <source>
        <strain evidence="6">Race5_Kim</strain>
    </source>
</reference>
<feature type="transmembrane region" description="Helical" evidence="5">
    <location>
        <begin position="49"/>
        <end position="72"/>
    </location>
</feature>
<keyword evidence="2 5" id="KW-0812">Transmembrane</keyword>
<keyword evidence="4 5" id="KW-0472">Membrane</keyword>
<evidence type="ECO:0000256" key="1">
    <source>
        <dbReference type="ARBA" id="ARBA00004141"/>
    </source>
</evidence>
<dbReference type="RefSeq" id="XP_047765952.1">
    <property type="nucleotide sequence ID" value="XM_047908134.1"/>
</dbReference>
<dbReference type="EMBL" id="CP090171">
    <property type="protein sequence ID" value="UJO21586.1"/>
    <property type="molecule type" value="Genomic_DNA"/>
</dbReference>
<gene>
    <name evidence="6" type="ORF">CLAFUR5_08986</name>
</gene>
<dbReference type="AlphaFoldDB" id="A0A9Q8PFP9"/>
<dbReference type="GeneID" id="71988864"/>
<keyword evidence="3 5" id="KW-1133">Transmembrane helix</keyword>
<name>A0A9Q8PFP9_PASFU</name>
<organism evidence="6 7">
    <name type="scientific">Passalora fulva</name>
    <name type="common">Tomato leaf mold</name>
    <name type="synonym">Cladosporium fulvum</name>
    <dbReference type="NCBI Taxonomy" id="5499"/>
    <lineage>
        <taxon>Eukaryota</taxon>
        <taxon>Fungi</taxon>
        <taxon>Dikarya</taxon>
        <taxon>Ascomycota</taxon>
        <taxon>Pezizomycotina</taxon>
        <taxon>Dothideomycetes</taxon>
        <taxon>Dothideomycetidae</taxon>
        <taxon>Mycosphaerellales</taxon>
        <taxon>Mycosphaerellaceae</taxon>
        <taxon>Fulvia</taxon>
    </lineage>
</organism>
<protein>
    <submittedName>
        <fullName evidence="6">Uncharacterized protein</fullName>
    </submittedName>
</protein>
<dbReference type="PANTHER" id="PTHR31465">
    <property type="entry name" value="PROTEIN RTA1-RELATED"/>
    <property type="match status" value="1"/>
</dbReference>
<feature type="transmembrane region" description="Helical" evidence="5">
    <location>
        <begin position="23"/>
        <end position="42"/>
    </location>
</feature>
<feature type="transmembrane region" description="Helical" evidence="5">
    <location>
        <begin position="125"/>
        <end position="142"/>
    </location>
</feature>
<accession>A0A9Q8PFP9</accession>
<dbReference type="Proteomes" id="UP000756132">
    <property type="component" value="Chromosome 9"/>
</dbReference>
<evidence type="ECO:0000256" key="4">
    <source>
        <dbReference type="ARBA" id="ARBA00023136"/>
    </source>
</evidence>
<dbReference type="Pfam" id="PF04479">
    <property type="entry name" value="RTA1"/>
    <property type="match status" value="1"/>
</dbReference>
<comment type="subcellular location">
    <subcellularLocation>
        <location evidence="1">Membrane</location>
        <topology evidence="1">Multi-pass membrane protein</topology>
    </subcellularLocation>
</comment>
<evidence type="ECO:0000256" key="2">
    <source>
        <dbReference type="ARBA" id="ARBA00022692"/>
    </source>
</evidence>
<proteinExistence type="predicted"/>
<evidence type="ECO:0000313" key="7">
    <source>
        <dbReference type="Proteomes" id="UP000756132"/>
    </source>
</evidence>
<sequence length="284" mass="31968">MLVTRQDDTVLADFEYYKYTPSMAGAVVFVILFVITSVLHLWQMFRTRTWFMIPFCIGGVMEVIGYIGRAASSQETPDWTLGPYIIQSIFLLVAPALFAASIYMELARIVLMVEADHALFIRRKWLTTIFVCGDVLSFLMQSSGGGLMASGNSDSVNKGESIIMGGLAVQLIFFFLFIVAGAVFHARVRKSPTAKCARYPWQKHMVSLYLVSVLIFVRCLVRLIEYGQGFDGYIISHEIYLFIFDALLMWLAMVVMNWVHPSEVAALIRGYGKMSDKVIGTKDV</sequence>
<dbReference type="OrthoDB" id="3358017at2759"/>
<dbReference type="InterPro" id="IPR007568">
    <property type="entry name" value="RTA1"/>
</dbReference>
<feature type="transmembrane region" description="Helical" evidence="5">
    <location>
        <begin position="162"/>
        <end position="184"/>
    </location>
</feature>
<feature type="transmembrane region" description="Helical" evidence="5">
    <location>
        <begin position="239"/>
        <end position="259"/>
    </location>
</feature>
<evidence type="ECO:0000256" key="5">
    <source>
        <dbReference type="SAM" id="Phobius"/>
    </source>
</evidence>